<dbReference type="Proteomes" id="UP000070186">
    <property type="component" value="Unassembled WGS sequence"/>
</dbReference>
<keyword evidence="8" id="KW-1185">Reference proteome</keyword>
<dbReference type="RefSeq" id="WP_066883834.1">
    <property type="nucleotide sequence ID" value="NZ_LODL01000021.1"/>
</dbReference>
<sequence length="116" mass="13191">MTAPQNRQADYVALMLSAATQARSYTEGMSQADFLEDSKTQDAVIMKLLVIGELAAQLLEEHNEFTGTHPEIPWHQMKGMRNRMAHGYFELNMDVVWDTVQLALPDLEANLRLITR</sequence>
<dbReference type="InterPro" id="IPR008201">
    <property type="entry name" value="HepT-like"/>
</dbReference>
<evidence type="ECO:0000256" key="2">
    <source>
        <dbReference type="ARBA" id="ARBA00022649"/>
    </source>
</evidence>
<dbReference type="GO" id="GO:0000166">
    <property type="term" value="F:nucleotide binding"/>
    <property type="evidence" value="ECO:0007669"/>
    <property type="project" value="UniProtKB-KW"/>
</dbReference>
<dbReference type="STRING" id="281362.AT959_13305"/>
<keyword evidence="3" id="KW-0540">Nuclease</keyword>
<evidence type="ECO:0000313" key="8">
    <source>
        <dbReference type="Proteomes" id="UP000070186"/>
    </source>
</evidence>
<evidence type="ECO:0000256" key="6">
    <source>
        <dbReference type="ARBA" id="ARBA00024207"/>
    </source>
</evidence>
<accession>A0A133XHA0</accession>
<name>A0A133XHA0_9RHOO</name>
<evidence type="ECO:0000313" key="7">
    <source>
        <dbReference type="EMBL" id="KXB30321.1"/>
    </source>
</evidence>
<dbReference type="Pfam" id="PF01934">
    <property type="entry name" value="HepT-like"/>
    <property type="match status" value="1"/>
</dbReference>
<dbReference type="GO" id="GO:0016787">
    <property type="term" value="F:hydrolase activity"/>
    <property type="evidence" value="ECO:0007669"/>
    <property type="project" value="UniProtKB-KW"/>
</dbReference>
<keyword evidence="1" id="KW-0597">Phosphoprotein</keyword>
<keyword evidence="4" id="KW-0547">Nucleotide-binding</keyword>
<gene>
    <name evidence="7" type="ORF">AT959_13305</name>
</gene>
<comment type="similarity">
    <text evidence="6">Belongs to the HepT RNase toxin family.</text>
</comment>
<dbReference type="EMBL" id="LODL01000021">
    <property type="protein sequence ID" value="KXB30321.1"/>
    <property type="molecule type" value="Genomic_DNA"/>
</dbReference>
<dbReference type="Gene3D" id="1.20.120.580">
    <property type="entry name" value="bsu32300-like"/>
    <property type="match status" value="1"/>
</dbReference>
<dbReference type="PANTHER" id="PTHR34139">
    <property type="entry name" value="UPF0331 PROTEIN MJ0127"/>
    <property type="match status" value="1"/>
</dbReference>
<evidence type="ECO:0000256" key="5">
    <source>
        <dbReference type="ARBA" id="ARBA00022801"/>
    </source>
</evidence>
<organism evidence="7 8">
    <name type="scientific">Dechloromonas denitrificans</name>
    <dbReference type="NCBI Taxonomy" id="281362"/>
    <lineage>
        <taxon>Bacteria</taxon>
        <taxon>Pseudomonadati</taxon>
        <taxon>Pseudomonadota</taxon>
        <taxon>Betaproteobacteria</taxon>
        <taxon>Rhodocyclales</taxon>
        <taxon>Azonexaceae</taxon>
        <taxon>Dechloromonas</taxon>
    </lineage>
</organism>
<evidence type="ECO:0008006" key="9">
    <source>
        <dbReference type="Google" id="ProtNLM"/>
    </source>
</evidence>
<evidence type="ECO:0000256" key="4">
    <source>
        <dbReference type="ARBA" id="ARBA00022741"/>
    </source>
</evidence>
<dbReference type="GO" id="GO:0110001">
    <property type="term" value="C:toxin-antitoxin complex"/>
    <property type="evidence" value="ECO:0007669"/>
    <property type="project" value="InterPro"/>
</dbReference>
<keyword evidence="2" id="KW-1277">Toxin-antitoxin system</keyword>
<protein>
    <recommendedName>
        <fullName evidence="9">DUF86 domain-containing protein</fullName>
    </recommendedName>
</protein>
<evidence type="ECO:0000256" key="1">
    <source>
        <dbReference type="ARBA" id="ARBA00022553"/>
    </source>
</evidence>
<dbReference type="InterPro" id="IPR051813">
    <property type="entry name" value="HepT_RNase_toxin"/>
</dbReference>
<dbReference type="PANTHER" id="PTHR34139:SF1">
    <property type="entry name" value="RNASE MJ1380-RELATED"/>
    <property type="match status" value="1"/>
</dbReference>
<comment type="caution">
    <text evidence="7">The sequence shown here is derived from an EMBL/GenBank/DDBJ whole genome shotgun (WGS) entry which is preliminary data.</text>
</comment>
<dbReference type="InterPro" id="IPR037038">
    <property type="entry name" value="HepT-like_sf"/>
</dbReference>
<dbReference type="GO" id="GO:0004540">
    <property type="term" value="F:RNA nuclease activity"/>
    <property type="evidence" value="ECO:0007669"/>
    <property type="project" value="InterPro"/>
</dbReference>
<keyword evidence="5" id="KW-0378">Hydrolase</keyword>
<proteinExistence type="inferred from homology"/>
<reference evidence="7 8" key="1">
    <citation type="submission" date="2015-12" db="EMBL/GenBank/DDBJ databases">
        <title>Nitrous oxide reduction kinetics distinguish bacteria harboring typical versus atypical NosZ.</title>
        <authorList>
            <person name="Yoon S."/>
            <person name="Nissen S."/>
            <person name="Park D."/>
            <person name="Sanford R.A."/>
            <person name="Loeffler F.E."/>
        </authorList>
    </citation>
    <scope>NUCLEOTIDE SEQUENCE [LARGE SCALE GENOMIC DNA]</scope>
    <source>
        <strain evidence="7 8">ATCC BAA-841</strain>
    </source>
</reference>
<dbReference type="AlphaFoldDB" id="A0A133XHA0"/>
<evidence type="ECO:0000256" key="3">
    <source>
        <dbReference type="ARBA" id="ARBA00022722"/>
    </source>
</evidence>